<dbReference type="Pfam" id="PF00034">
    <property type="entry name" value="Cytochrom_C"/>
    <property type="match status" value="1"/>
</dbReference>
<feature type="domain" description="Cytochrome c" evidence="5">
    <location>
        <begin position="106"/>
        <end position="244"/>
    </location>
</feature>
<gene>
    <name evidence="6" type="ORF">Pan241w_18070</name>
</gene>
<dbReference type="GO" id="GO:0046872">
    <property type="term" value="F:metal ion binding"/>
    <property type="evidence" value="ECO:0007669"/>
    <property type="project" value="UniProtKB-KW"/>
</dbReference>
<evidence type="ECO:0000256" key="1">
    <source>
        <dbReference type="ARBA" id="ARBA00022617"/>
    </source>
</evidence>
<reference evidence="6 7" key="1">
    <citation type="submission" date="2019-02" db="EMBL/GenBank/DDBJ databases">
        <title>Deep-cultivation of Planctomycetes and their phenomic and genomic characterization uncovers novel biology.</title>
        <authorList>
            <person name="Wiegand S."/>
            <person name="Jogler M."/>
            <person name="Boedeker C."/>
            <person name="Pinto D."/>
            <person name="Vollmers J."/>
            <person name="Rivas-Marin E."/>
            <person name="Kohn T."/>
            <person name="Peeters S.H."/>
            <person name="Heuer A."/>
            <person name="Rast P."/>
            <person name="Oberbeckmann S."/>
            <person name="Bunk B."/>
            <person name="Jeske O."/>
            <person name="Meyerdierks A."/>
            <person name="Storesund J.E."/>
            <person name="Kallscheuer N."/>
            <person name="Luecker S."/>
            <person name="Lage O.M."/>
            <person name="Pohl T."/>
            <person name="Merkel B.J."/>
            <person name="Hornburger P."/>
            <person name="Mueller R.-W."/>
            <person name="Bruemmer F."/>
            <person name="Labrenz M."/>
            <person name="Spormann A.M."/>
            <person name="Op den Camp H."/>
            <person name="Overmann J."/>
            <person name="Amann R."/>
            <person name="Jetten M.S.M."/>
            <person name="Mascher T."/>
            <person name="Medema M.H."/>
            <person name="Devos D.P."/>
            <person name="Kaster A.-K."/>
            <person name="Ovreas L."/>
            <person name="Rohde M."/>
            <person name="Galperin M.Y."/>
            <person name="Jogler C."/>
        </authorList>
    </citation>
    <scope>NUCLEOTIDE SEQUENCE [LARGE SCALE GENOMIC DNA]</scope>
    <source>
        <strain evidence="6 7">Pan241w</strain>
    </source>
</reference>
<evidence type="ECO:0000256" key="4">
    <source>
        <dbReference type="PROSITE-ProRule" id="PRU00433"/>
    </source>
</evidence>
<dbReference type="InterPro" id="IPR013427">
    <property type="entry name" value="Haem-bd_dom_put"/>
</dbReference>
<dbReference type="NCBIfam" id="TIGR02603">
    <property type="entry name" value="CxxCH_TIGR02603"/>
    <property type="match status" value="1"/>
</dbReference>
<evidence type="ECO:0000313" key="7">
    <source>
        <dbReference type="Proteomes" id="UP000317171"/>
    </source>
</evidence>
<accession>A0A517RD35</accession>
<organism evidence="6 7">
    <name type="scientific">Gimesia alba</name>
    <dbReference type="NCBI Taxonomy" id="2527973"/>
    <lineage>
        <taxon>Bacteria</taxon>
        <taxon>Pseudomonadati</taxon>
        <taxon>Planctomycetota</taxon>
        <taxon>Planctomycetia</taxon>
        <taxon>Planctomycetales</taxon>
        <taxon>Planctomycetaceae</taxon>
        <taxon>Gimesia</taxon>
    </lineage>
</organism>
<dbReference type="AlphaFoldDB" id="A0A517RD35"/>
<dbReference type="Gene3D" id="1.10.760.10">
    <property type="entry name" value="Cytochrome c-like domain"/>
    <property type="match status" value="1"/>
</dbReference>
<dbReference type="SUPFAM" id="SSF46626">
    <property type="entry name" value="Cytochrome c"/>
    <property type="match status" value="1"/>
</dbReference>
<keyword evidence="2 4" id="KW-0479">Metal-binding</keyword>
<keyword evidence="3 4" id="KW-0408">Iron</keyword>
<keyword evidence="1 4" id="KW-0349">Heme</keyword>
<keyword evidence="7" id="KW-1185">Reference proteome</keyword>
<dbReference type="KEGG" id="gaz:Pan241w_18070"/>
<proteinExistence type="predicted"/>
<dbReference type="InterPro" id="IPR009056">
    <property type="entry name" value="Cyt_c-like_dom"/>
</dbReference>
<evidence type="ECO:0000256" key="3">
    <source>
        <dbReference type="ARBA" id="ARBA00023004"/>
    </source>
</evidence>
<dbReference type="GO" id="GO:0009055">
    <property type="term" value="F:electron transfer activity"/>
    <property type="evidence" value="ECO:0007669"/>
    <property type="project" value="InterPro"/>
</dbReference>
<evidence type="ECO:0000313" key="6">
    <source>
        <dbReference type="EMBL" id="QDT41744.1"/>
    </source>
</evidence>
<name>A0A517RD35_9PLAN</name>
<dbReference type="PANTHER" id="PTHR33546:SF1">
    <property type="entry name" value="LARGE, MULTIFUNCTIONAL SECRETED PROTEIN"/>
    <property type="match status" value="1"/>
</dbReference>
<dbReference type="Proteomes" id="UP000317171">
    <property type="component" value="Chromosome"/>
</dbReference>
<sequence>MQYARSIRMLKSGWTPELRTAYFEWFLKAANYKGGASFEKFIEFIRNDAVASLSESEKSSLKELLAKKPVKKSVLENLGEVFAGRPTKKWTLSELSSAARTGLKNRNFDNGRRMFAATGCFACHRFGNQGGMTGPDLTSAGRRYSPHDLLDQVINPSKVINEQFSAVSVVTEDGKVHTGVVVNLSGDSIMLNTDLTQPNKQVRIDRKTIDEMVVSKTSPMPKELFNRMTKEEILDLIAYLISAGDPDHQFFKD</sequence>
<dbReference type="GO" id="GO:0020037">
    <property type="term" value="F:heme binding"/>
    <property type="evidence" value="ECO:0007669"/>
    <property type="project" value="InterPro"/>
</dbReference>
<dbReference type="PANTHER" id="PTHR33546">
    <property type="entry name" value="LARGE, MULTIFUNCTIONAL SECRETED PROTEIN-RELATED"/>
    <property type="match status" value="1"/>
</dbReference>
<dbReference type="PROSITE" id="PS51007">
    <property type="entry name" value="CYTC"/>
    <property type="match status" value="1"/>
</dbReference>
<evidence type="ECO:0000256" key="2">
    <source>
        <dbReference type="ARBA" id="ARBA00022723"/>
    </source>
</evidence>
<protein>
    <submittedName>
        <fullName evidence="6">Cytochrome c</fullName>
    </submittedName>
</protein>
<dbReference type="EMBL" id="CP036269">
    <property type="protein sequence ID" value="QDT41744.1"/>
    <property type="molecule type" value="Genomic_DNA"/>
</dbReference>
<evidence type="ECO:0000259" key="5">
    <source>
        <dbReference type="PROSITE" id="PS51007"/>
    </source>
</evidence>
<dbReference type="InterPro" id="IPR036909">
    <property type="entry name" value="Cyt_c-like_dom_sf"/>
</dbReference>